<dbReference type="EMBL" id="QUTD01008557">
    <property type="protein sequence ID" value="RHY45738.1"/>
    <property type="molecule type" value="Genomic_DNA"/>
</dbReference>
<dbReference type="Proteomes" id="UP000266643">
    <property type="component" value="Unassembled WGS sequence"/>
</dbReference>
<feature type="region of interest" description="Disordered" evidence="1">
    <location>
        <begin position="210"/>
        <end position="260"/>
    </location>
</feature>
<proteinExistence type="predicted"/>
<evidence type="ECO:0000313" key="3">
    <source>
        <dbReference type="Proteomes" id="UP000266643"/>
    </source>
</evidence>
<name>A0A397CLJ8_APHAT</name>
<comment type="caution">
    <text evidence="2">The sequence shown here is derived from an EMBL/GenBank/DDBJ whole genome shotgun (WGS) entry which is preliminary data.</text>
</comment>
<gene>
    <name evidence="2" type="ORF">DYB30_008654</name>
</gene>
<dbReference type="AlphaFoldDB" id="A0A397CLJ8"/>
<dbReference type="Pfam" id="PF10199">
    <property type="entry name" value="Adaptin_binding"/>
    <property type="match status" value="1"/>
</dbReference>
<evidence type="ECO:0000313" key="2">
    <source>
        <dbReference type="EMBL" id="RHY45738.1"/>
    </source>
</evidence>
<dbReference type="PANTHER" id="PTHR14659:SF1">
    <property type="entry name" value="ALPHA- AND GAMMA-ADAPTIN-BINDING PROTEIN P34"/>
    <property type="match status" value="1"/>
</dbReference>
<accession>A0A397CLJ8</accession>
<evidence type="ECO:0000256" key="1">
    <source>
        <dbReference type="SAM" id="MobiDB-lite"/>
    </source>
</evidence>
<feature type="compositionally biased region" description="Polar residues" evidence="1">
    <location>
        <begin position="234"/>
        <end position="256"/>
    </location>
</feature>
<dbReference type="PANTHER" id="PTHR14659">
    <property type="entry name" value="ALPHA- AND GAMMA-ADAPTIN-BINDING PROTEIN P34"/>
    <property type="match status" value="1"/>
</dbReference>
<dbReference type="Gene3D" id="3.40.50.11960">
    <property type="match status" value="1"/>
</dbReference>
<organism evidence="2 3">
    <name type="scientific">Aphanomyces astaci</name>
    <name type="common">Crayfish plague agent</name>
    <dbReference type="NCBI Taxonomy" id="112090"/>
    <lineage>
        <taxon>Eukaryota</taxon>
        <taxon>Sar</taxon>
        <taxon>Stramenopiles</taxon>
        <taxon>Oomycota</taxon>
        <taxon>Saprolegniomycetes</taxon>
        <taxon>Saprolegniales</taxon>
        <taxon>Verrucalvaceae</taxon>
        <taxon>Aphanomyces</taxon>
    </lineage>
</organism>
<dbReference type="InterPro" id="IPR019341">
    <property type="entry name" value="Alpha/Gamma-adaptin-bd_p34"/>
</dbReference>
<dbReference type="VEuPathDB" id="FungiDB:H257_07012"/>
<protein>
    <submittedName>
        <fullName evidence="2">Uncharacterized protein</fullName>
    </submittedName>
</protein>
<reference evidence="2 3" key="1">
    <citation type="submission" date="2018-08" db="EMBL/GenBank/DDBJ databases">
        <title>Aphanomyces genome sequencing and annotation.</title>
        <authorList>
            <person name="Minardi D."/>
            <person name="Oidtmann B."/>
            <person name="Van Der Giezen M."/>
            <person name="Studholme D.J."/>
        </authorList>
    </citation>
    <scope>NUCLEOTIDE SEQUENCE [LARGE SCALE GENOMIC DNA]</scope>
    <source>
        <strain evidence="2 3">D2</strain>
    </source>
</reference>
<sequence>MENTNVNVTRSFDNFDLGSMAASSQVLVLGAAGVGKEGLVEAVVRQVDAFKGISWTKGASSFRAHPATISTKYYTAAVEFHVHSQPFSGDWTAYEACLLVWNANDKSSWSHVQNAVEGMGEHSFDVLMAVACGSNIAINMENATDWCLERGVEHVAVDLASSEPAASSSDDLASKDGTTGMARIVEALECTMWKSMEMKHGHAAPAAISSDALASSEPDPSPPELPSFNAAPPSVSSTAIPTSSAQPSANTNNNNGVEEFETLLHEVQAIRSQMQGVSDDQRRARAAEMAMKLWEMMGNDDSDSD</sequence>